<dbReference type="EMBL" id="JACVVK020000091">
    <property type="protein sequence ID" value="KAK7493609.1"/>
    <property type="molecule type" value="Genomic_DNA"/>
</dbReference>
<protein>
    <recommendedName>
        <fullName evidence="4">Secreted protein</fullName>
    </recommendedName>
</protein>
<dbReference type="AlphaFoldDB" id="A0ABD0L2J2"/>
<keyword evidence="1" id="KW-0732">Signal</keyword>
<comment type="caution">
    <text evidence="2">The sequence shown here is derived from an EMBL/GenBank/DDBJ whole genome shotgun (WGS) entry which is preliminary data.</text>
</comment>
<reference evidence="2 3" key="1">
    <citation type="journal article" date="2023" name="Sci. Data">
        <title>Genome assembly of the Korean intertidal mud-creeper Batillaria attramentaria.</title>
        <authorList>
            <person name="Patra A.K."/>
            <person name="Ho P.T."/>
            <person name="Jun S."/>
            <person name="Lee S.J."/>
            <person name="Kim Y."/>
            <person name="Won Y.J."/>
        </authorList>
    </citation>
    <scope>NUCLEOTIDE SEQUENCE [LARGE SCALE GENOMIC DNA]</scope>
    <source>
        <strain evidence="2">Wonlab-2016</strain>
    </source>
</reference>
<evidence type="ECO:0000256" key="1">
    <source>
        <dbReference type="SAM" id="SignalP"/>
    </source>
</evidence>
<evidence type="ECO:0000313" key="2">
    <source>
        <dbReference type="EMBL" id="KAK7493609.1"/>
    </source>
</evidence>
<feature type="signal peptide" evidence="1">
    <location>
        <begin position="1"/>
        <end position="16"/>
    </location>
</feature>
<name>A0ABD0L2J2_9CAEN</name>
<organism evidence="2 3">
    <name type="scientific">Batillaria attramentaria</name>
    <dbReference type="NCBI Taxonomy" id="370345"/>
    <lineage>
        <taxon>Eukaryota</taxon>
        <taxon>Metazoa</taxon>
        <taxon>Spiralia</taxon>
        <taxon>Lophotrochozoa</taxon>
        <taxon>Mollusca</taxon>
        <taxon>Gastropoda</taxon>
        <taxon>Caenogastropoda</taxon>
        <taxon>Sorbeoconcha</taxon>
        <taxon>Cerithioidea</taxon>
        <taxon>Batillariidae</taxon>
        <taxon>Batillaria</taxon>
    </lineage>
</organism>
<feature type="chain" id="PRO_5044840852" description="Secreted protein" evidence="1">
    <location>
        <begin position="17"/>
        <end position="111"/>
    </location>
</feature>
<keyword evidence="3" id="KW-1185">Reference proteome</keyword>
<sequence>MLILFSLARFFSSAGCLCTSSVVFRTAAVLPTAPTNLHTTFWQTRFQVHLRSLSVFHATLSLLCGQIFSVIAELQITGWSRGCSFQIAFLPPSPTRLVHLRAHIPCLLVPL</sequence>
<gene>
    <name evidence="2" type="ORF">BaRGS_00015121</name>
</gene>
<evidence type="ECO:0000313" key="3">
    <source>
        <dbReference type="Proteomes" id="UP001519460"/>
    </source>
</evidence>
<proteinExistence type="predicted"/>
<accession>A0ABD0L2J2</accession>
<feature type="non-terminal residue" evidence="2">
    <location>
        <position position="111"/>
    </location>
</feature>
<dbReference type="Proteomes" id="UP001519460">
    <property type="component" value="Unassembled WGS sequence"/>
</dbReference>
<evidence type="ECO:0008006" key="4">
    <source>
        <dbReference type="Google" id="ProtNLM"/>
    </source>
</evidence>